<proteinExistence type="predicted"/>
<evidence type="ECO:0000313" key="1">
    <source>
        <dbReference type="EMBL" id="KRX03921.1"/>
    </source>
</evidence>
<gene>
    <name evidence="1" type="ORF">PPERSA_12126</name>
</gene>
<dbReference type="Proteomes" id="UP000054937">
    <property type="component" value="Unassembled WGS sequence"/>
</dbReference>
<accession>A0A0V0QP75</accession>
<dbReference type="InParanoid" id="A0A0V0QP75"/>
<dbReference type="AlphaFoldDB" id="A0A0V0QP75"/>
<organism evidence="1 2">
    <name type="scientific">Pseudocohnilembus persalinus</name>
    <name type="common">Ciliate</name>
    <dbReference type="NCBI Taxonomy" id="266149"/>
    <lineage>
        <taxon>Eukaryota</taxon>
        <taxon>Sar</taxon>
        <taxon>Alveolata</taxon>
        <taxon>Ciliophora</taxon>
        <taxon>Intramacronucleata</taxon>
        <taxon>Oligohymenophorea</taxon>
        <taxon>Scuticociliatia</taxon>
        <taxon>Philasterida</taxon>
        <taxon>Pseudocohnilembidae</taxon>
        <taxon>Pseudocohnilembus</taxon>
    </lineage>
</organism>
<name>A0A0V0QP75_PSEPJ</name>
<sequence>MQTFMDNFMQGFIYPSPKNGKNLVPASFKIDRMFKYYKQQEGVESFNIFYNIFQQSFLCSIFCIPWNVCNSYITKFIMKFFFRGVKKTDSRPLASLYVLVPITQGYSVCSPFLGLQQYIQD</sequence>
<dbReference type="EMBL" id="LDAU01000123">
    <property type="protein sequence ID" value="KRX03921.1"/>
    <property type="molecule type" value="Genomic_DNA"/>
</dbReference>
<protein>
    <submittedName>
        <fullName evidence="1">Uncharacterized protein</fullName>
    </submittedName>
</protein>
<keyword evidence="2" id="KW-1185">Reference proteome</keyword>
<evidence type="ECO:0000313" key="2">
    <source>
        <dbReference type="Proteomes" id="UP000054937"/>
    </source>
</evidence>
<comment type="caution">
    <text evidence="1">The sequence shown here is derived from an EMBL/GenBank/DDBJ whole genome shotgun (WGS) entry which is preliminary data.</text>
</comment>
<reference evidence="1 2" key="1">
    <citation type="journal article" date="2015" name="Sci. Rep.">
        <title>Genome of the facultative scuticociliatosis pathogen Pseudocohnilembus persalinus provides insight into its virulence through horizontal gene transfer.</title>
        <authorList>
            <person name="Xiong J."/>
            <person name="Wang G."/>
            <person name="Cheng J."/>
            <person name="Tian M."/>
            <person name="Pan X."/>
            <person name="Warren A."/>
            <person name="Jiang C."/>
            <person name="Yuan D."/>
            <person name="Miao W."/>
        </authorList>
    </citation>
    <scope>NUCLEOTIDE SEQUENCE [LARGE SCALE GENOMIC DNA]</scope>
    <source>
        <strain evidence="1">36N120E</strain>
    </source>
</reference>